<accession>A0A8H5GSD6</accession>
<name>A0A8H5GSD6_9AGAR</name>
<dbReference type="AlphaFoldDB" id="A0A8H5GSD6"/>
<proteinExistence type="predicted"/>
<dbReference type="EMBL" id="JAACJM010000012">
    <property type="protein sequence ID" value="KAF5370030.1"/>
    <property type="molecule type" value="Genomic_DNA"/>
</dbReference>
<sequence>MEAAIYPPFEDYTPFDFDLRNDERLFPSGPTPALDLQLLTPVIRKDSLPSNAHTQEFSFTFGVNSLYPHLPERLTNLCSDHDHAGYGQPSSSSPDSESLYYSFHFASRRVSCRPPSLDSPVAEILGTNIVPSAHNVPLIKDCISMLTSQCRDLESELYVFRMAHDQMSRKLRSLSGHMDIHRALLLSPQRRLDFLTRIMDVHVVGKQDSSLDISLAYIKFFFSTQTSSDTQRIDTDIEYSIDFSTLESYKLSPLTRDASSILEDPHDEMLSSYEAQATQAMLKEAEELLQQIEHNAGVTRRIIETLESQQNAVQSHLSKHKALIAPINKLYSELLAEIFDHTLDQDELPQLGPSGTPIILSNICSHWRSVALSSSCLWCYVKVPVKAFFTGGLDCLLTWLKRSGSTRTLSLCVELADYSNIARSLSDFSRSQLRRPIPSPTPLHTFISILQRYSPRWERLEFDCVHGTVLDILCGSLYHPESLPNLTSILFCGDHHMRMAYGFPQPWDLPNLRSLHLDFDVHHPRIWVHNFPNSLANLTELKLRARRGLNTSYLLDMLARCPLLEECDLKFRTGFPHHIFQPLTLPPFPPASTTKPLTMKRLHFFFLATDNENAKPFLEELTLPRLREFCYKTTSDDWERREDDVGAEPTLFVDRSPIDNLLSRSGLREVSWDCQPSDGTCKLTTLPAVGLGVGDTDIEMGE</sequence>
<evidence type="ECO:0008006" key="3">
    <source>
        <dbReference type="Google" id="ProtNLM"/>
    </source>
</evidence>
<comment type="caution">
    <text evidence="1">The sequence shown here is derived from an EMBL/GenBank/DDBJ whole genome shotgun (WGS) entry which is preliminary data.</text>
</comment>
<reference evidence="1 2" key="1">
    <citation type="journal article" date="2020" name="ISME J.">
        <title>Uncovering the hidden diversity of litter-decomposition mechanisms in mushroom-forming fungi.</title>
        <authorList>
            <person name="Floudas D."/>
            <person name="Bentzer J."/>
            <person name="Ahren D."/>
            <person name="Johansson T."/>
            <person name="Persson P."/>
            <person name="Tunlid A."/>
        </authorList>
    </citation>
    <scope>NUCLEOTIDE SEQUENCE [LARGE SCALE GENOMIC DNA]</scope>
    <source>
        <strain evidence="1 2">CBS 291.85</strain>
    </source>
</reference>
<gene>
    <name evidence="1" type="ORF">D9758_001348</name>
</gene>
<evidence type="ECO:0000313" key="1">
    <source>
        <dbReference type="EMBL" id="KAF5370030.1"/>
    </source>
</evidence>
<dbReference type="Proteomes" id="UP000559256">
    <property type="component" value="Unassembled WGS sequence"/>
</dbReference>
<protein>
    <recommendedName>
        <fullName evidence="3">F-box domain-containing protein</fullName>
    </recommendedName>
</protein>
<keyword evidence="2" id="KW-1185">Reference proteome</keyword>
<dbReference type="OrthoDB" id="3217549at2759"/>
<organism evidence="1 2">
    <name type="scientific">Tetrapyrgos nigripes</name>
    <dbReference type="NCBI Taxonomy" id="182062"/>
    <lineage>
        <taxon>Eukaryota</taxon>
        <taxon>Fungi</taxon>
        <taxon>Dikarya</taxon>
        <taxon>Basidiomycota</taxon>
        <taxon>Agaricomycotina</taxon>
        <taxon>Agaricomycetes</taxon>
        <taxon>Agaricomycetidae</taxon>
        <taxon>Agaricales</taxon>
        <taxon>Marasmiineae</taxon>
        <taxon>Marasmiaceae</taxon>
        <taxon>Tetrapyrgos</taxon>
    </lineage>
</organism>
<evidence type="ECO:0000313" key="2">
    <source>
        <dbReference type="Proteomes" id="UP000559256"/>
    </source>
</evidence>